<dbReference type="Pfam" id="PF02210">
    <property type="entry name" value="Laminin_G_2"/>
    <property type="match status" value="2"/>
</dbReference>
<dbReference type="Pfam" id="PF16184">
    <property type="entry name" value="Cadherin_3"/>
    <property type="match status" value="13"/>
</dbReference>
<dbReference type="InterPro" id="IPR013320">
    <property type="entry name" value="ConA-like_dom_sf"/>
</dbReference>
<comment type="caution">
    <text evidence="4">Lacks conserved residue(s) required for the propagation of feature annotation.</text>
</comment>
<keyword evidence="2" id="KW-0677">Repeat</keyword>
<feature type="repeat" description="CSPG" evidence="5">
    <location>
        <begin position="419"/>
        <end position="514"/>
    </location>
</feature>
<name>A0AAV7W7L2_PLEWA</name>
<dbReference type="Gene3D" id="2.60.120.200">
    <property type="match status" value="2"/>
</dbReference>
<evidence type="ECO:0000313" key="10">
    <source>
        <dbReference type="EMBL" id="KAJ1209989.1"/>
    </source>
</evidence>
<evidence type="ECO:0000256" key="3">
    <source>
        <dbReference type="ARBA" id="ARBA00023180"/>
    </source>
</evidence>
<protein>
    <recommendedName>
        <fullName evidence="9">Laminin G domain-containing protein</fullName>
    </recommendedName>
</protein>
<feature type="domain" description="Laminin G" evidence="9">
    <location>
        <begin position="21"/>
        <end position="196"/>
    </location>
</feature>
<dbReference type="InterPro" id="IPR001791">
    <property type="entry name" value="Laminin_G"/>
</dbReference>
<feature type="region of interest" description="Disordered" evidence="6">
    <location>
        <begin position="2329"/>
        <end position="2351"/>
    </location>
</feature>
<organism evidence="10 11">
    <name type="scientific">Pleurodeles waltl</name>
    <name type="common">Iberian ribbed newt</name>
    <dbReference type="NCBI Taxonomy" id="8319"/>
    <lineage>
        <taxon>Eukaryota</taxon>
        <taxon>Metazoa</taxon>
        <taxon>Chordata</taxon>
        <taxon>Craniata</taxon>
        <taxon>Vertebrata</taxon>
        <taxon>Euteleostomi</taxon>
        <taxon>Amphibia</taxon>
        <taxon>Batrachia</taxon>
        <taxon>Caudata</taxon>
        <taxon>Salamandroidea</taxon>
        <taxon>Salamandridae</taxon>
        <taxon>Pleurodelinae</taxon>
        <taxon>Pleurodeles</taxon>
    </lineage>
</organism>
<proteinExistence type="predicted"/>
<feature type="repeat" description="CSPG" evidence="5">
    <location>
        <begin position="887"/>
        <end position="981"/>
    </location>
</feature>
<dbReference type="EMBL" id="JANPWB010000002">
    <property type="protein sequence ID" value="KAJ1209989.1"/>
    <property type="molecule type" value="Genomic_DNA"/>
</dbReference>
<feature type="repeat" description="CSPG" evidence="5">
    <location>
        <begin position="1697"/>
        <end position="1796"/>
    </location>
</feature>
<feature type="signal peptide" evidence="8">
    <location>
        <begin position="1"/>
        <end position="23"/>
    </location>
</feature>
<feature type="repeat" description="CSPG" evidence="5">
    <location>
        <begin position="1828"/>
        <end position="1920"/>
    </location>
</feature>
<dbReference type="PANTHER" id="PTHR45739:SF12">
    <property type="entry name" value="CHONDROITIN SULFATE PROTEOGLYCAN 4-LIKE ISOFORM X2"/>
    <property type="match status" value="1"/>
</dbReference>
<reference evidence="10" key="1">
    <citation type="journal article" date="2022" name="bioRxiv">
        <title>Sequencing and chromosome-scale assembly of the giantPleurodeles waltlgenome.</title>
        <authorList>
            <person name="Brown T."/>
            <person name="Elewa A."/>
            <person name="Iarovenko S."/>
            <person name="Subramanian E."/>
            <person name="Araus A.J."/>
            <person name="Petzold A."/>
            <person name="Susuki M."/>
            <person name="Suzuki K.-i.T."/>
            <person name="Hayashi T."/>
            <person name="Toyoda A."/>
            <person name="Oliveira C."/>
            <person name="Osipova E."/>
            <person name="Leigh N.D."/>
            <person name="Simon A."/>
            <person name="Yun M.H."/>
        </authorList>
    </citation>
    <scope>NUCLEOTIDE SEQUENCE</scope>
    <source>
        <strain evidence="10">20211129_DDA</strain>
        <tissue evidence="10">Liver</tissue>
    </source>
</reference>
<dbReference type="PROSITE" id="PS50025">
    <property type="entry name" value="LAM_G_DOMAIN"/>
    <property type="match status" value="2"/>
</dbReference>
<evidence type="ECO:0000256" key="1">
    <source>
        <dbReference type="ARBA" id="ARBA00022729"/>
    </source>
</evidence>
<accession>A0AAV7W7L2</accession>
<feature type="chain" id="PRO_5043316829" description="Laminin G domain-containing protein" evidence="8">
    <location>
        <begin position="24"/>
        <end position="2385"/>
    </location>
</feature>
<feature type="repeat" description="CSPG" evidence="5">
    <location>
        <begin position="655"/>
        <end position="753"/>
    </location>
</feature>
<evidence type="ECO:0000256" key="5">
    <source>
        <dbReference type="PROSITE-ProRule" id="PRU01201"/>
    </source>
</evidence>
<dbReference type="PROSITE" id="PS51854">
    <property type="entry name" value="CSPG"/>
    <property type="match status" value="11"/>
</dbReference>
<keyword evidence="1 8" id="KW-0732">Signal</keyword>
<feature type="repeat" description="CSPG" evidence="5">
    <location>
        <begin position="1350"/>
        <end position="1441"/>
    </location>
</feature>
<feature type="repeat" description="CSPG" evidence="5">
    <location>
        <begin position="1122"/>
        <end position="1212"/>
    </location>
</feature>
<dbReference type="InterPro" id="IPR051561">
    <property type="entry name" value="FRAS1_ECM"/>
</dbReference>
<feature type="repeat" description="CSPG" evidence="5">
    <location>
        <begin position="1234"/>
        <end position="1332"/>
    </location>
</feature>
<dbReference type="InterPro" id="IPR039005">
    <property type="entry name" value="CSPG_rpt"/>
</dbReference>
<evidence type="ECO:0000256" key="4">
    <source>
        <dbReference type="PROSITE-ProRule" id="PRU00122"/>
    </source>
</evidence>
<gene>
    <name evidence="10" type="ORF">NDU88_005358</name>
</gene>
<keyword evidence="3" id="KW-0325">Glycoprotein</keyword>
<dbReference type="GO" id="GO:0009653">
    <property type="term" value="P:anatomical structure morphogenesis"/>
    <property type="evidence" value="ECO:0007669"/>
    <property type="project" value="TreeGrafter"/>
</dbReference>
<keyword evidence="11" id="KW-1185">Reference proteome</keyword>
<keyword evidence="7" id="KW-0472">Membrane</keyword>
<feature type="domain" description="Laminin G" evidence="9">
    <location>
        <begin position="206"/>
        <end position="381"/>
    </location>
</feature>
<feature type="compositionally biased region" description="Polar residues" evidence="6">
    <location>
        <begin position="2329"/>
        <end position="2345"/>
    </location>
</feature>
<dbReference type="PANTHER" id="PTHR45739">
    <property type="entry name" value="MATRIX PROTEIN, PUTATIVE-RELATED"/>
    <property type="match status" value="1"/>
</dbReference>
<dbReference type="SUPFAM" id="SSF49899">
    <property type="entry name" value="Concanavalin A-like lectins/glucanases"/>
    <property type="match status" value="2"/>
</dbReference>
<comment type="caution">
    <text evidence="10">The sequence shown here is derived from an EMBL/GenBank/DDBJ whole genome shotgun (WGS) entry which is preliminary data.</text>
</comment>
<evidence type="ECO:0000259" key="9">
    <source>
        <dbReference type="PROSITE" id="PS50025"/>
    </source>
</evidence>
<keyword evidence="7" id="KW-1133">Transmembrane helix</keyword>
<feature type="repeat" description="CSPG" evidence="5">
    <location>
        <begin position="544"/>
        <end position="638"/>
    </location>
</feature>
<evidence type="ECO:0000256" key="2">
    <source>
        <dbReference type="ARBA" id="ARBA00022737"/>
    </source>
</evidence>
<evidence type="ECO:0000256" key="6">
    <source>
        <dbReference type="SAM" id="MobiDB-lite"/>
    </source>
</evidence>
<evidence type="ECO:0000256" key="8">
    <source>
        <dbReference type="SAM" id="SignalP"/>
    </source>
</evidence>
<evidence type="ECO:0000313" key="11">
    <source>
        <dbReference type="Proteomes" id="UP001066276"/>
    </source>
</evidence>
<dbReference type="SMART" id="SM00282">
    <property type="entry name" value="LamG"/>
    <property type="match status" value="2"/>
</dbReference>
<feature type="repeat" description="CSPG" evidence="5">
    <location>
        <begin position="1465"/>
        <end position="1555"/>
    </location>
</feature>
<keyword evidence="7" id="KW-0812">Transmembrane</keyword>
<sequence>MWTFTRCASVSLALCSLLSAALAASFYGESYVELKLVESSSKTLLQLRFRTSKPSGLIFLAAGQEEYCLVELHSGHVQVKLNFGGGEKVLRSEKKKWLNDLAWHMLEIDHDNNEVALKVDSQQRISAKMPGKLHTFNFQHGLYVGGKGTLDVPYLKGVLYNFRGCIEDVVFNEHDILTSLRPYPGFKNVHEVSLGCSDEFFADELKSISFFSSKSYISFPFSNSKEEQRFQFSLQTTAERGLLLYSSGEAGDFIALGIENSLIKAHVGKSGTKTQLSSLRSVSDSKWHAVKLKFTLKQLELTVDEETVISTLASHSKPILLKGPLFVGGVDDRSRTEIIKLDLGKFGRSGSFKGCLKDLRANSEKKGLRNVLVTKDISPGCRIETAASTTMISTTEMPVVKTVAPTSSTQSPTTKQKAKMNFIVMDNLVVPEGGRATLESKHIKVNLEFKQLGIRQSQVIFKVLEQPRQGQLKLDIGPDQEKNTFTMLDLWRGKVLYVHDGSESRYDQFTFTIVTSSSKPMPVYLQGSEQFFFKITISPANDPPELTLPDGNLFVLVENSKKRLSSELIKVVDVDTDPLSLSFSVLGNLNDDAGYLENSRKPNNPIKSFSNSDLEEGNIFYVHNGIRNSRLVLRASDGELVSNTVVVRIMAMPLDYTVVNNTGLEVLQGDSVLITLTNLAVQTNAVNQEVEIRYDITEAPQYGQIQRQHSDSEWKQAQTFSQRSLERKRVRYIGTFKELQAQNATDEFKFKISIGSKNSEELLFPISVKWVNYQLVKNVPLDMEKIKRKPLTSDNLFAVAEGVNVPESELFYRLLSVPQKANLYLGDIVLKQNSTFSQKNLTDHKTEYELLEKPHEDSEDSFQFLIFTKYAESKSHIFKVMLKADPNTVIITNNGLFTMEGEGKLITQNELFFQTLNNTQFYYKVKKSPQHGKLKLINFSDSVTSNDNITAFTNQDLISQHVMYVHDDSETVRDEFHAVASTEAKDTLGSNLDHEVISAEFIFNISIELKNDEKPVRVVDKVFHVVKNGRRLLTTEDLCYHDSDSDFEDGQLLYTRRGISNGDLVLVNNTAHKLFQFSQSDLQQKKVVFIHSGADFGRFVLFVTDGKHYTSALLEVSAADPYVRVVNNTGLLVQKGKQRSLSTANFSVITNQDIASDSEIVYDVHMPPKYGILFVRGVPVDSFTHQDLKAGDVVYMHDDSNHLVDKIDITIRVKAVQIEAGVKVRMYLESHQRPPRVLHNSSLLVEEGKPVKIDKERLLVVHEDSSPLEMVYSLISPPKYGSICMLLSADGYFSTEQQSVSSFSQQDINNGNLHYVQTAPGQLQDGFTLDVTNGVRVVNGIEILVDIIPKLIPLEVQNFTVIEGGAKALTEDYLKITNKHFAGPNSNFILLKEPINGHIENTRFPGKKLYLFSSQEVEKEFIFYVHDGTETLWDNFTVVANNTDHGKPSVPETLYVTVTPVNDEPPVILMNTVFRVWVGSVTEITPNELAAEDQDSLPEDLVYSVTPPSNGHLALKSAPNKSILNFTQAHINEGQLLFVHSGSMSGGFNFQVTDGLNFANRQIFSITARTLIIDVEINKGLNVFPGTRKAFSSSVLRAVTNDEDSAMNRSITFTVVEKPKLGRLITLNSDNLTLEVSSFTQVMVDENLIMYEHTRSEDMVWSEEDSFSFTVASPPAFLVAQMFQITISYDAIGPERQSRLLANTGAVVLEGDKISIDKSNLDASNLMAKLPDFQRSQYEVWYQVTSLPMHGVIVVGERNVTKEKPNFSQYIVNKFGISYVHDGLESLADNFTFDVWLNLKSKSAAKPEEVVITEVFNITIIPVNDQAPELKTKSPHLKVLQGGLAKLGPENLKVEDLDNRPEEIKYTIVSHPNNGYLAKNDNLNVTIQYFTQAEIDDGKIYFVQDGSSSSGVFYFSVTDGKHRPLYKLFNLEVTPVSITMANITGLTLQQSQTVIHIDNSQIAAVTNGKITKIRYEIVHPPKLGHLLLESEKATTFQQSDLDLGKLSYHMTDFSASQDMFELMVFTPESNLTGQVVHVTVQPLVNVASNLTIPNGITYHLRTTDMDASELATLTNSDPKFEVTDPPVYGRFVKRRIPRNAALDGITVFTQSDIEKGLVLLDVNANMTDIEVQNDSFTFILKADNVPPAVGTLGYTIVPYDQSLVHVATTEGLLLTSAVVRYQNTTDRLPVVFSDAKDPTVASENSINKLGKRNRWGIQVEDDLLLSPAVTVSSLKEATTKARVDNPRAEPNESSNPLSLIIPLVIIAVLFIGVIMTICIFLMCRKAEKPKPLIDNQSTNTAQHSPGLCPERSLTVPSVTVTQLQKGTGNISTSPLLGNRQQQHFPLSTPPTEKHILLNNLPELDPEMVQHCRTTNPTLKQNQYWV</sequence>
<dbReference type="Proteomes" id="UP001066276">
    <property type="component" value="Chromosome 1_2"/>
</dbReference>
<dbReference type="CDD" id="cd00110">
    <property type="entry name" value="LamG"/>
    <property type="match status" value="2"/>
</dbReference>
<feature type="transmembrane region" description="Helical" evidence="7">
    <location>
        <begin position="2259"/>
        <end position="2283"/>
    </location>
</feature>
<evidence type="ECO:0000256" key="7">
    <source>
        <dbReference type="SAM" id="Phobius"/>
    </source>
</evidence>
<feature type="repeat" description="CSPG" evidence="5">
    <location>
        <begin position="1572"/>
        <end position="1672"/>
    </location>
</feature>